<comment type="subcellular location">
    <subcellularLocation>
        <location evidence="1 11">Endoplasmic reticulum membrane</location>
        <topology evidence="1 11">Multi-pass membrane protein</topology>
    </subcellularLocation>
</comment>
<keyword evidence="9 11" id="KW-0472">Membrane</keyword>
<dbReference type="GO" id="GO:0000026">
    <property type="term" value="F:alpha-1,2-mannosyltransferase activity"/>
    <property type="evidence" value="ECO:0007669"/>
    <property type="project" value="TreeGrafter"/>
</dbReference>
<comment type="pathway">
    <text evidence="2">Glycolipid biosynthesis; glycosylphosphatidylinositol-anchor biosynthesis.</text>
</comment>
<dbReference type="EMBL" id="VYZN01000001">
    <property type="protein sequence ID" value="KAE9544637.1"/>
    <property type="molecule type" value="Genomic_DNA"/>
</dbReference>
<keyword evidence="7 11" id="KW-0256">Endoplasmic reticulum</keyword>
<reference evidence="12 13" key="1">
    <citation type="submission" date="2019-08" db="EMBL/GenBank/DDBJ databases">
        <title>The genome of the soybean aphid Biotype 1, its phylome, world population structure and adaptation to the North American continent.</title>
        <authorList>
            <person name="Giordano R."/>
            <person name="Donthu R.K."/>
            <person name="Hernandez A.G."/>
            <person name="Wright C.L."/>
            <person name="Zimin A.V."/>
        </authorList>
    </citation>
    <scope>NUCLEOTIDE SEQUENCE [LARGE SCALE GENOMIC DNA]</scope>
    <source>
        <tissue evidence="12">Whole aphids</tissue>
    </source>
</reference>
<dbReference type="InterPro" id="IPR005599">
    <property type="entry name" value="GPI_mannosylTrfase"/>
</dbReference>
<evidence type="ECO:0000256" key="7">
    <source>
        <dbReference type="ARBA" id="ARBA00022824"/>
    </source>
</evidence>
<evidence type="ECO:0000313" key="13">
    <source>
        <dbReference type="Proteomes" id="UP000475862"/>
    </source>
</evidence>
<name>A0A6G0U6R0_APHGL</name>
<evidence type="ECO:0000256" key="8">
    <source>
        <dbReference type="ARBA" id="ARBA00022989"/>
    </source>
</evidence>
<protein>
    <recommendedName>
        <fullName evidence="11">Mannosyltransferase</fullName>
        <ecNumber evidence="11">2.4.1.-</ecNumber>
    </recommendedName>
</protein>
<sequence length="708" mass="83540">MSSEYGCLVAFRIFSTIFVQNGYIHPDEYFQTTEIITGDVFGVIHDRPWEFNKNTPIRSIGLLYGIFGIPLYIAKWIFKLYKIPWNPFLLLFVFRSVTCAMSFITDYSLYKICKILKLKPNRYLLLLSSSYVIIVFGTKTFTNSLELALVSLLLWRVVDSMAISEKVLSAENEIRNMYAFRTSITDKVVMSRKLRLLPSHNFSHCLEIGTILAVGTFNRPTFLLFAVTPIFYWVSRGFYKNNNRFIKIFNIRIIVLFICTLPGIFMFILIDSFYYEHITENEANLVITPLNFIYYNIQPSNLAEHGIHFRMTHTIINMPLLFNVLALLFLGRLQFNSFIKIILKHHYHLLPNIYEVKTLMMANVFIPLILLSIFPHQEPRFLLPLLLPIVFSTCKYFSSHSMKNFKHILPVWCFSNIIGFIFYGYLHQAGITPMISHLFQDIKDATNTYVINSHTYSIPVGLLMIPKLNESLLHINQRHITVYDLGSSLDPNSLYDTVMNISQQITHKEELTVYFALSGPLTKQFESVSNVSSLAYTKKIFFPHLSMESLRFYFTSVIDLFYHDNNMPYISLTELRDIFSLSLIFTLQYVWFSVLTLIFDTSLLTNYYQQEYRILYYTIFRIIFYIIFIEIFEFNILHNRYFYLKILKVIINKSYKWGKKKFYNPFGLYTYINDWKFENLFLELSIFHLNNNLRPHTLKKNPCLHNKK</sequence>
<evidence type="ECO:0000313" key="12">
    <source>
        <dbReference type="EMBL" id="KAE9544637.1"/>
    </source>
</evidence>
<keyword evidence="3" id="KW-0337">GPI-anchor biosynthesis</keyword>
<feature type="transmembrane region" description="Helical" evidence="11">
    <location>
        <begin position="251"/>
        <end position="270"/>
    </location>
</feature>
<evidence type="ECO:0000256" key="11">
    <source>
        <dbReference type="RuleBase" id="RU363075"/>
    </source>
</evidence>
<dbReference type="Pfam" id="PF03901">
    <property type="entry name" value="Glyco_transf_22"/>
    <property type="match status" value="1"/>
</dbReference>
<evidence type="ECO:0000256" key="5">
    <source>
        <dbReference type="ARBA" id="ARBA00022679"/>
    </source>
</evidence>
<dbReference type="EC" id="2.4.1.-" evidence="11"/>
<feature type="transmembrane region" description="Helical" evidence="11">
    <location>
        <begin position="222"/>
        <end position="239"/>
    </location>
</feature>
<dbReference type="AlphaFoldDB" id="A0A6G0U6R0"/>
<dbReference type="Proteomes" id="UP000475862">
    <property type="component" value="Unassembled WGS sequence"/>
</dbReference>
<dbReference type="OrthoDB" id="10066429at2759"/>
<feature type="transmembrane region" description="Helical" evidence="11">
    <location>
        <begin position="614"/>
        <end position="637"/>
    </location>
</feature>
<accession>A0A6G0U6R0</accession>
<organism evidence="12 13">
    <name type="scientific">Aphis glycines</name>
    <name type="common">Soybean aphid</name>
    <dbReference type="NCBI Taxonomy" id="307491"/>
    <lineage>
        <taxon>Eukaryota</taxon>
        <taxon>Metazoa</taxon>
        <taxon>Ecdysozoa</taxon>
        <taxon>Arthropoda</taxon>
        <taxon>Hexapoda</taxon>
        <taxon>Insecta</taxon>
        <taxon>Pterygota</taxon>
        <taxon>Neoptera</taxon>
        <taxon>Paraneoptera</taxon>
        <taxon>Hemiptera</taxon>
        <taxon>Sternorrhyncha</taxon>
        <taxon>Aphidomorpha</taxon>
        <taxon>Aphidoidea</taxon>
        <taxon>Aphididae</taxon>
        <taxon>Aphidini</taxon>
        <taxon>Aphis</taxon>
        <taxon>Aphis</taxon>
    </lineage>
</organism>
<keyword evidence="4 11" id="KW-0328">Glycosyltransferase</keyword>
<feature type="transmembrane region" description="Helical" evidence="11">
    <location>
        <begin position="90"/>
        <end position="110"/>
    </location>
</feature>
<feature type="transmembrane region" description="Helical" evidence="11">
    <location>
        <begin position="60"/>
        <end position="78"/>
    </location>
</feature>
<comment type="similarity">
    <text evidence="10">Belongs to the glycosyltransferase 22 family. PIGZ subfamily.</text>
</comment>
<comment type="caution">
    <text evidence="12">The sequence shown here is derived from an EMBL/GenBank/DDBJ whole genome shotgun (WGS) entry which is preliminary data.</text>
</comment>
<evidence type="ECO:0000256" key="1">
    <source>
        <dbReference type="ARBA" id="ARBA00004477"/>
    </source>
</evidence>
<dbReference type="PANTHER" id="PTHR22760:SF3">
    <property type="entry name" value="GPI MANNOSYLTRANSFERASE 4"/>
    <property type="match status" value="1"/>
</dbReference>
<keyword evidence="5" id="KW-0808">Transferase</keyword>
<feature type="transmembrane region" description="Helical" evidence="11">
    <location>
        <begin position="315"/>
        <end position="335"/>
    </location>
</feature>
<dbReference type="GO" id="GO:0006506">
    <property type="term" value="P:GPI anchor biosynthetic process"/>
    <property type="evidence" value="ECO:0007669"/>
    <property type="project" value="UniProtKB-KW"/>
</dbReference>
<keyword evidence="8 11" id="KW-1133">Transmembrane helix</keyword>
<feature type="transmembrane region" description="Helical" evidence="11">
    <location>
        <begin position="356"/>
        <end position="375"/>
    </location>
</feature>
<feature type="transmembrane region" description="Helical" evidence="11">
    <location>
        <begin position="122"/>
        <end position="142"/>
    </location>
</feature>
<proteinExistence type="inferred from homology"/>
<feature type="transmembrane region" description="Helical" evidence="11">
    <location>
        <begin position="578"/>
        <end position="599"/>
    </location>
</feature>
<dbReference type="GO" id="GO:0005789">
    <property type="term" value="C:endoplasmic reticulum membrane"/>
    <property type="evidence" value="ECO:0007669"/>
    <property type="project" value="UniProtKB-SubCell"/>
</dbReference>
<evidence type="ECO:0000256" key="10">
    <source>
        <dbReference type="ARBA" id="ARBA00038466"/>
    </source>
</evidence>
<evidence type="ECO:0000256" key="4">
    <source>
        <dbReference type="ARBA" id="ARBA00022676"/>
    </source>
</evidence>
<feature type="transmembrane region" description="Helical" evidence="11">
    <location>
        <begin position="409"/>
        <end position="426"/>
    </location>
</feature>
<gene>
    <name evidence="12" type="ORF">AGLY_000179</name>
</gene>
<keyword evidence="13" id="KW-1185">Reference proteome</keyword>
<evidence type="ECO:0000256" key="3">
    <source>
        <dbReference type="ARBA" id="ARBA00022502"/>
    </source>
</evidence>
<evidence type="ECO:0000256" key="6">
    <source>
        <dbReference type="ARBA" id="ARBA00022692"/>
    </source>
</evidence>
<keyword evidence="6 11" id="KW-0812">Transmembrane</keyword>
<evidence type="ECO:0000256" key="9">
    <source>
        <dbReference type="ARBA" id="ARBA00023136"/>
    </source>
</evidence>
<evidence type="ECO:0000256" key="2">
    <source>
        <dbReference type="ARBA" id="ARBA00004687"/>
    </source>
</evidence>
<dbReference type="PANTHER" id="PTHR22760">
    <property type="entry name" value="GLYCOSYLTRANSFERASE"/>
    <property type="match status" value="1"/>
</dbReference>